<proteinExistence type="predicted"/>
<dbReference type="GO" id="GO:0003729">
    <property type="term" value="F:mRNA binding"/>
    <property type="evidence" value="ECO:0007669"/>
    <property type="project" value="TreeGrafter"/>
</dbReference>
<dbReference type="InterPro" id="IPR033712">
    <property type="entry name" value="Pumilio_RNA-bd"/>
</dbReference>
<dbReference type="OrthoDB" id="668540at2759"/>
<feature type="repeat" description="Pumilio" evidence="7">
    <location>
        <begin position="933"/>
        <end position="968"/>
    </location>
</feature>
<dbReference type="EMBL" id="VOIH02000012">
    <property type="protein sequence ID" value="KAF3432329.1"/>
    <property type="molecule type" value="Genomic_DNA"/>
</dbReference>
<feature type="compositionally biased region" description="Polar residues" evidence="8">
    <location>
        <begin position="326"/>
        <end position="337"/>
    </location>
</feature>
<dbReference type="GO" id="GO:0005737">
    <property type="term" value="C:cytoplasm"/>
    <property type="evidence" value="ECO:0007669"/>
    <property type="project" value="UniProtKB-SubCell"/>
</dbReference>
<evidence type="ECO:0000256" key="8">
    <source>
        <dbReference type="SAM" id="MobiDB-lite"/>
    </source>
</evidence>
<comment type="caution">
    <text evidence="10">The sequence shown here is derived from an EMBL/GenBank/DDBJ whole genome shotgun (WGS) entry which is preliminary data.</text>
</comment>
<dbReference type="InterPro" id="IPR033133">
    <property type="entry name" value="PUM-HD"/>
</dbReference>
<dbReference type="SUPFAM" id="SSF48371">
    <property type="entry name" value="ARM repeat"/>
    <property type="match status" value="1"/>
</dbReference>
<accession>A0A8K0DQC0</accession>
<dbReference type="PROSITE" id="PS50303">
    <property type="entry name" value="PUM_HD"/>
    <property type="match status" value="1"/>
</dbReference>
<keyword evidence="2" id="KW-0963">Cytoplasm</keyword>
<dbReference type="Pfam" id="PF00806">
    <property type="entry name" value="PUF"/>
    <property type="match status" value="8"/>
</dbReference>
<feature type="repeat" description="Pumilio" evidence="7">
    <location>
        <begin position="752"/>
        <end position="787"/>
    </location>
</feature>
<feature type="repeat" description="Pumilio" evidence="7">
    <location>
        <begin position="824"/>
        <end position="859"/>
    </location>
</feature>
<feature type="region of interest" description="Disordered" evidence="8">
    <location>
        <begin position="204"/>
        <end position="223"/>
    </location>
</feature>
<evidence type="ECO:0000256" key="7">
    <source>
        <dbReference type="PROSITE-ProRule" id="PRU00317"/>
    </source>
</evidence>
<keyword evidence="3" id="KW-0677">Repeat</keyword>
<reference evidence="10" key="1">
    <citation type="submission" date="2020-03" db="EMBL/GenBank/DDBJ databases">
        <title>A high-quality chromosome-level genome assembly of a woody plant with both climbing and erect habits, Rhamnella rubrinervis.</title>
        <authorList>
            <person name="Lu Z."/>
            <person name="Yang Y."/>
            <person name="Zhu X."/>
            <person name="Sun Y."/>
        </authorList>
    </citation>
    <scope>NUCLEOTIDE SEQUENCE</scope>
    <source>
        <strain evidence="10">BYM</strain>
        <tissue evidence="10">Leaf</tissue>
    </source>
</reference>
<evidence type="ECO:0000256" key="1">
    <source>
        <dbReference type="ARBA" id="ARBA00004496"/>
    </source>
</evidence>
<feature type="repeat" description="Pumilio" evidence="7">
    <location>
        <begin position="788"/>
        <end position="823"/>
    </location>
</feature>
<feature type="repeat" description="Pumilio" evidence="7">
    <location>
        <begin position="860"/>
        <end position="896"/>
    </location>
</feature>
<dbReference type="PANTHER" id="PTHR12537">
    <property type="entry name" value="RNA BINDING PROTEIN PUMILIO-RELATED"/>
    <property type="match status" value="1"/>
</dbReference>
<protein>
    <recommendedName>
        <fullName evidence="9">PUM-HD domain-containing protein</fullName>
    </recommendedName>
</protein>
<keyword evidence="5" id="KW-0694">RNA-binding</keyword>
<dbReference type="InterPro" id="IPR001313">
    <property type="entry name" value="Pumilio_RNA-bd_rpt"/>
</dbReference>
<feature type="repeat" description="Pumilio" evidence="7">
    <location>
        <begin position="969"/>
        <end position="1010"/>
    </location>
</feature>
<evidence type="ECO:0000313" key="11">
    <source>
        <dbReference type="Proteomes" id="UP000796880"/>
    </source>
</evidence>
<dbReference type="AlphaFoldDB" id="A0A8K0DQC0"/>
<dbReference type="PROSITE" id="PS50302">
    <property type="entry name" value="PUM"/>
    <property type="match status" value="8"/>
</dbReference>
<dbReference type="CDD" id="cd07920">
    <property type="entry name" value="Pumilio"/>
    <property type="match status" value="1"/>
</dbReference>
<dbReference type="GO" id="GO:0006417">
    <property type="term" value="P:regulation of translation"/>
    <property type="evidence" value="ECO:0007669"/>
    <property type="project" value="UniProtKB-KW"/>
</dbReference>
<name>A0A8K0DQC0_9ROSA</name>
<evidence type="ECO:0000313" key="10">
    <source>
        <dbReference type="EMBL" id="KAF3432329.1"/>
    </source>
</evidence>
<dbReference type="SMART" id="SM00025">
    <property type="entry name" value="Pumilio"/>
    <property type="match status" value="8"/>
</dbReference>
<keyword evidence="11" id="KW-1185">Reference proteome</keyword>
<keyword evidence="4" id="KW-0810">Translation regulation</keyword>
<evidence type="ECO:0000256" key="2">
    <source>
        <dbReference type="ARBA" id="ARBA00022490"/>
    </source>
</evidence>
<comment type="function">
    <text evidence="6">Sequence-specific RNA-binding protein that regulates translation and mRNA stability by binding the 3'-UTR of target mRNAs. Binds the APUM-binding elements (APBEs) in the 3'-UTR mRNA sequence of CLV1, PNH, WUS and FAS2.</text>
</comment>
<evidence type="ECO:0000256" key="3">
    <source>
        <dbReference type="ARBA" id="ARBA00022737"/>
    </source>
</evidence>
<dbReference type="InterPro" id="IPR012940">
    <property type="entry name" value="NABP"/>
</dbReference>
<dbReference type="InterPro" id="IPR011989">
    <property type="entry name" value="ARM-like"/>
</dbReference>
<gene>
    <name evidence="10" type="ORF">FNV43_RR27069</name>
</gene>
<feature type="region of interest" description="Disordered" evidence="8">
    <location>
        <begin position="1"/>
        <end position="61"/>
    </location>
</feature>
<feature type="repeat" description="Pumilio" evidence="7">
    <location>
        <begin position="897"/>
        <end position="932"/>
    </location>
</feature>
<evidence type="ECO:0000259" key="9">
    <source>
        <dbReference type="PROSITE" id="PS50303"/>
    </source>
</evidence>
<evidence type="ECO:0000256" key="6">
    <source>
        <dbReference type="ARBA" id="ARBA00055193"/>
    </source>
</evidence>
<evidence type="ECO:0000256" key="5">
    <source>
        <dbReference type="ARBA" id="ARBA00022884"/>
    </source>
</evidence>
<dbReference type="Proteomes" id="UP000796880">
    <property type="component" value="Unassembled WGS sequence"/>
</dbReference>
<dbReference type="InterPro" id="IPR016024">
    <property type="entry name" value="ARM-type_fold"/>
</dbReference>
<dbReference type="FunFam" id="1.25.10.10:FF:000004">
    <property type="entry name" value="Pumilio homolog 1 isoform 2"/>
    <property type="match status" value="1"/>
</dbReference>
<feature type="repeat" description="Pumilio" evidence="7">
    <location>
        <begin position="716"/>
        <end position="751"/>
    </location>
</feature>
<feature type="domain" description="PUM-HD" evidence="9">
    <location>
        <begin position="695"/>
        <end position="1036"/>
    </location>
</feature>
<organism evidence="10 11">
    <name type="scientific">Rhamnella rubrinervis</name>
    <dbReference type="NCBI Taxonomy" id="2594499"/>
    <lineage>
        <taxon>Eukaryota</taxon>
        <taxon>Viridiplantae</taxon>
        <taxon>Streptophyta</taxon>
        <taxon>Embryophyta</taxon>
        <taxon>Tracheophyta</taxon>
        <taxon>Spermatophyta</taxon>
        <taxon>Magnoliopsida</taxon>
        <taxon>eudicotyledons</taxon>
        <taxon>Gunneridae</taxon>
        <taxon>Pentapetalae</taxon>
        <taxon>rosids</taxon>
        <taxon>fabids</taxon>
        <taxon>Rosales</taxon>
        <taxon>Rhamnaceae</taxon>
        <taxon>rhamnoid group</taxon>
        <taxon>Rhamneae</taxon>
        <taxon>Rhamnella</taxon>
    </lineage>
</organism>
<dbReference type="Pfam" id="PF07990">
    <property type="entry name" value="NABP"/>
    <property type="match status" value="1"/>
</dbReference>
<dbReference type="Gene3D" id="1.25.10.10">
    <property type="entry name" value="Leucine-rich Repeat Variant"/>
    <property type="match status" value="1"/>
</dbReference>
<dbReference type="PANTHER" id="PTHR12537:SF121">
    <property type="entry name" value="PUMILIO HOMOLOG 5"/>
    <property type="match status" value="1"/>
</dbReference>
<sequence>MHRTLPGIRGLECGDEEGTSKLNNSDGNLEAEGLGGMATESPVRMVESSRGGKWPSSKDAATFGSPLKSMAAEELGLLMKGHGLRRDQSDLIPNRSGSAPPSIEGSFEAIRNLLTQQNTRLNSSFSSLTNTLKNFESEEQLRSDPAYLAYYCSNVHLNPRLPPPLASSENRHLLHHIAGFGNNYRLTSQDDSSNGSLHFFRGSLSTHKEETEEDSSSKPASDILEENGSSLISGKNMASLASRHKSLVDLIQEDFPRTPSPVYNLSCSSSHEITDELVDTDVNAIPMNGSSVEMSKLPESNSGSVDVNHETNALESHTIKLIPSDSPFTTYPSAQNPDETRSPLKDESNGIAANVENNASVGDTFRLDIPKTEPRKKGTIVEITKTQQEEQQSYGRHGPKLHLSTQQGIQYQAQGVQAQVISQGMNHLESGMESLTLGHPKFSSVDVQPPLHSPGYAPPLYATAAAYMASGNPFYPNFQPSGLYVPQYGLTGYALGSTLLPPFMAGYPSHGAFPLPFDSSPSFNGRSTGVSTGEGIPHVGDLQHQSKFYEQHGSVLQTSFVNPLHMQYYPRPLQDTYGGSVQHGQFARGVIGGQFSQESTFATYMDNQKFQTPTNGSLSIPSPRKMGGYGNPSGMGVMQQFPASPLASPVMPSSPVGRINHPGHQNEMRFSQGSIRNTGVYSGWQQRGFNSVDDTKRRSFLEALKSSNAQKFELSDIEGRIVEFSVDQHGSRFIQQKLEHCSSEEKASVFREVLPHVSKLMTDVFGNYVIQKFFEYGSSEQRKELANQLSGHMLPLSLQMYGCRVIQKALEVIELDQKTQLVRELDGHVMKCVRDQNGNHVIQKCIECVPMEKIGFIISAFEGHVATLSTHPYGCRVIQRVLEHCAEELRCQCIVDEILESTCILAQDQYGNYVTQHVLERGKPDERSQIISKLAGRIVQMSQHKYASNVVEKCLEHGNTTERELLIEEILGQSEEKDHLLTMMKDQFANYVVQKILETSNDKQREVLLNCIRVNIQALKKYTYGKHIVARFEQLSGEVLHDLGENILKVGMLMLVFDMQKAKLQKLKVLRVGGSIGKLRILVVVAETSYSRTLSSSTIKRILLRWAMSSFICRNMLSSSVSVTVSILLYYI</sequence>
<feature type="region of interest" description="Disordered" evidence="8">
    <location>
        <begin position="316"/>
        <end position="346"/>
    </location>
</feature>
<comment type="subcellular location">
    <subcellularLocation>
        <location evidence="1">Cytoplasm</location>
    </subcellularLocation>
</comment>
<evidence type="ECO:0000256" key="4">
    <source>
        <dbReference type="ARBA" id="ARBA00022845"/>
    </source>
</evidence>